<dbReference type="PANTHER" id="PTHR39159">
    <property type="match status" value="1"/>
</dbReference>
<accession>A0A7R7DV91</accession>
<dbReference type="KEGG" id="atl:Athai_57790"/>
<organism evidence="3 4">
    <name type="scientific">Actinocatenispora thailandica</name>
    <dbReference type="NCBI Taxonomy" id="227318"/>
    <lineage>
        <taxon>Bacteria</taxon>
        <taxon>Bacillati</taxon>
        <taxon>Actinomycetota</taxon>
        <taxon>Actinomycetes</taxon>
        <taxon>Micromonosporales</taxon>
        <taxon>Micromonosporaceae</taxon>
        <taxon>Actinocatenispora</taxon>
    </lineage>
</organism>
<dbReference type="SUPFAM" id="SSF159234">
    <property type="entry name" value="FomD-like"/>
    <property type="match status" value="1"/>
</dbReference>
<evidence type="ECO:0000256" key="1">
    <source>
        <dbReference type="ARBA" id="ARBA00022801"/>
    </source>
</evidence>
<dbReference type="InterPro" id="IPR007295">
    <property type="entry name" value="DUF402"/>
</dbReference>
<dbReference type="AlphaFoldDB" id="A0A7R7DV91"/>
<dbReference type="InterPro" id="IPR050212">
    <property type="entry name" value="Ntdp-like"/>
</dbReference>
<evidence type="ECO:0000313" key="3">
    <source>
        <dbReference type="EMBL" id="BCJ38276.1"/>
    </source>
</evidence>
<name>A0A7R7DV91_9ACTN</name>
<proteinExistence type="predicted"/>
<reference evidence="3 4" key="1">
    <citation type="submission" date="2020-08" db="EMBL/GenBank/DDBJ databases">
        <title>Whole genome shotgun sequence of Actinocatenispora thailandica NBRC 105041.</title>
        <authorList>
            <person name="Komaki H."/>
            <person name="Tamura T."/>
        </authorList>
    </citation>
    <scope>NUCLEOTIDE SEQUENCE [LARGE SCALE GENOMIC DNA]</scope>
    <source>
        <strain evidence="3 4">NBRC 105041</strain>
    </source>
</reference>
<keyword evidence="4" id="KW-1185">Reference proteome</keyword>
<dbReference type="Pfam" id="PF04167">
    <property type="entry name" value="DUF402"/>
    <property type="match status" value="1"/>
</dbReference>
<protein>
    <recommendedName>
        <fullName evidence="2">DUF402 domain-containing protein</fullName>
    </recommendedName>
</protein>
<dbReference type="GO" id="GO:0016787">
    <property type="term" value="F:hydrolase activity"/>
    <property type="evidence" value="ECO:0007669"/>
    <property type="project" value="UniProtKB-KW"/>
</dbReference>
<sequence>MVADDWVRVRYFKYDGSLHWHFDAVRLGADRFGTWLGAPAGTALQRGSEPPLTWEVAQVLLVAEGGKWWTANFNAAPHPTEMYSDMTTVPSWHGDELRAVDLDLDVVRRRDGRIERLDEDEFAEHQLRYGYPAEVVAAAEAAADEVFQAVSAGAEPFATEYRPWLARAGRLTLREQAG</sequence>
<evidence type="ECO:0000313" key="4">
    <source>
        <dbReference type="Proteomes" id="UP000611640"/>
    </source>
</evidence>
<gene>
    <name evidence="3" type="ORF">Athai_57790</name>
</gene>
<keyword evidence="1" id="KW-0378">Hydrolase</keyword>
<dbReference type="Proteomes" id="UP000611640">
    <property type="component" value="Chromosome"/>
</dbReference>
<dbReference type="EMBL" id="AP023355">
    <property type="protein sequence ID" value="BCJ38276.1"/>
    <property type="molecule type" value="Genomic_DNA"/>
</dbReference>
<dbReference type="Gene3D" id="2.40.380.10">
    <property type="entry name" value="FomD-like"/>
    <property type="match status" value="1"/>
</dbReference>
<feature type="domain" description="DUF402" evidence="2">
    <location>
        <begin position="49"/>
        <end position="153"/>
    </location>
</feature>
<dbReference type="PANTHER" id="PTHR39159:SF1">
    <property type="entry name" value="UPF0374 PROTEIN YGAC"/>
    <property type="match status" value="1"/>
</dbReference>
<dbReference type="RefSeq" id="WP_203964337.1">
    <property type="nucleotide sequence ID" value="NZ_AP023355.1"/>
</dbReference>
<dbReference type="InterPro" id="IPR035930">
    <property type="entry name" value="FomD-like_sf"/>
</dbReference>
<evidence type="ECO:0000259" key="2">
    <source>
        <dbReference type="Pfam" id="PF04167"/>
    </source>
</evidence>